<keyword evidence="2" id="KW-1185">Reference proteome</keyword>
<dbReference type="Pfam" id="PF00560">
    <property type="entry name" value="LRR_1"/>
    <property type="match status" value="2"/>
</dbReference>
<dbReference type="Proteomes" id="UP000289738">
    <property type="component" value="Chromosome A04"/>
</dbReference>
<dbReference type="AlphaFoldDB" id="A0A445DBS5"/>
<sequence length="185" mass="21354">MVNSQLEYSIFQTYSFIFGRKPKSQRCTTCIVDWKPILALEIAFMMKFLTIFRLENLAFLSLGNYFFEEQFELDLNPNLDNEFNRINHLDLHGSNLQGEIPYFLFTLENLTSLDLSSNWLEGQIELDMLSKLEKLTSLVMGEKSPVICNLESLVQLDLSYNNLADMILPCVGSFSRSLQIEARAK</sequence>
<comment type="caution">
    <text evidence="1">The sequence shown here is derived from an EMBL/GenBank/DDBJ whole genome shotgun (WGS) entry which is preliminary data.</text>
</comment>
<name>A0A445DBS5_ARAHY</name>
<dbReference type="PANTHER" id="PTHR48057:SF29">
    <property type="entry name" value="OS02G0609900 PROTEIN"/>
    <property type="match status" value="1"/>
</dbReference>
<protein>
    <submittedName>
        <fullName evidence="1">Uncharacterized protein</fullName>
    </submittedName>
</protein>
<organism evidence="1 2">
    <name type="scientific">Arachis hypogaea</name>
    <name type="common">Peanut</name>
    <dbReference type="NCBI Taxonomy" id="3818"/>
    <lineage>
        <taxon>Eukaryota</taxon>
        <taxon>Viridiplantae</taxon>
        <taxon>Streptophyta</taxon>
        <taxon>Embryophyta</taxon>
        <taxon>Tracheophyta</taxon>
        <taxon>Spermatophyta</taxon>
        <taxon>Magnoliopsida</taxon>
        <taxon>eudicotyledons</taxon>
        <taxon>Gunneridae</taxon>
        <taxon>Pentapetalae</taxon>
        <taxon>rosids</taxon>
        <taxon>fabids</taxon>
        <taxon>Fabales</taxon>
        <taxon>Fabaceae</taxon>
        <taxon>Papilionoideae</taxon>
        <taxon>50 kb inversion clade</taxon>
        <taxon>dalbergioids sensu lato</taxon>
        <taxon>Dalbergieae</taxon>
        <taxon>Pterocarpus clade</taxon>
        <taxon>Arachis</taxon>
    </lineage>
</organism>
<dbReference type="InterPro" id="IPR001611">
    <property type="entry name" value="Leu-rich_rpt"/>
</dbReference>
<evidence type="ECO:0000313" key="2">
    <source>
        <dbReference type="Proteomes" id="UP000289738"/>
    </source>
</evidence>
<dbReference type="PANTHER" id="PTHR48057">
    <property type="entry name" value="LEUCINE-RICH REPEAT SERINE/THREONINE-PROTEIN KINASE 1"/>
    <property type="match status" value="1"/>
</dbReference>
<evidence type="ECO:0000313" key="1">
    <source>
        <dbReference type="EMBL" id="RYR60639.1"/>
    </source>
</evidence>
<dbReference type="Gene3D" id="3.80.10.10">
    <property type="entry name" value="Ribonuclease Inhibitor"/>
    <property type="match status" value="1"/>
</dbReference>
<proteinExistence type="predicted"/>
<dbReference type="InterPro" id="IPR052595">
    <property type="entry name" value="LRRC69/RLP"/>
</dbReference>
<accession>A0A445DBS5</accession>
<dbReference type="InterPro" id="IPR032675">
    <property type="entry name" value="LRR_dom_sf"/>
</dbReference>
<dbReference type="SUPFAM" id="SSF52058">
    <property type="entry name" value="L domain-like"/>
    <property type="match status" value="1"/>
</dbReference>
<dbReference type="EMBL" id="SDMP01000004">
    <property type="protein sequence ID" value="RYR60639.1"/>
    <property type="molecule type" value="Genomic_DNA"/>
</dbReference>
<dbReference type="PRINTS" id="PR00019">
    <property type="entry name" value="LEURICHRPT"/>
</dbReference>
<gene>
    <name evidence="1" type="ORF">Ahy_A04g017694</name>
</gene>
<reference evidence="1 2" key="1">
    <citation type="submission" date="2019-01" db="EMBL/GenBank/DDBJ databases">
        <title>Sequencing of cultivated peanut Arachis hypogaea provides insights into genome evolution and oil improvement.</title>
        <authorList>
            <person name="Chen X."/>
        </authorList>
    </citation>
    <scope>NUCLEOTIDE SEQUENCE [LARGE SCALE GENOMIC DNA]</scope>
    <source>
        <strain evidence="2">cv. Fuhuasheng</strain>
        <tissue evidence="1">Leaves</tissue>
    </source>
</reference>
<dbReference type="STRING" id="3818.A0A445DBS5"/>